<reference evidence="4 5" key="1">
    <citation type="submission" date="2022-09" db="EMBL/GenBank/DDBJ databases">
        <title>Enrichment on poylsaccharides allowed isolation of novel metabolic and taxonomic groups of Haloarchaea.</title>
        <authorList>
            <person name="Sorokin D.Y."/>
            <person name="Elcheninov A.G."/>
            <person name="Khizhniak T.V."/>
            <person name="Kolganova T.V."/>
            <person name="Kublanov I.V."/>
        </authorList>
    </citation>
    <scope>NUCLEOTIDE SEQUENCE [LARGE SCALE GENOMIC DNA]</scope>
    <source>
        <strain evidence="4 5">AArc-m2/3/4</strain>
    </source>
</reference>
<feature type="transmembrane region" description="Helical" evidence="2">
    <location>
        <begin position="26"/>
        <end position="45"/>
    </location>
</feature>
<name>A0ABT2QGC5_9EURY</name>
<protein>
    <submittedName>
        <fullName evidence="4">PH domain-containing protein</fullName>
    </submittedName>
</protein>
<keyword evidence="2" id="KW-0472">Membrane</keyword>
<comment type="caution">
    <text evidence="4">The sequence shown here is derived from an EMBL/GenBank/DDBJ whole genome shotgun (WGS) entry which is preliminary data.</text>
</comment>
<dbReference type="PANTHER" id="PTHR37938">
    <property type="entry name" value="BLL0215 PROTEIN"/>
    <property type="match status" value="1"/>
</dbReference>
<dbReference type="EMBL" id="JAOPKB010000009">
    <property type="protein sequence ID" value="MCU4973983.1"/>
    <property type="molecule type" value="Genomic_DNA"/>
</dbReference>
<keyword evidence="2" id="KW-0812">Transmembrane</keyword>
<feature type="region of interest" description="Disordered" evidence="1">
    <location>
        <begin position="148"/>
        <end position="168"/>
    </location>
</feature>
<keyword evidence="5" id="KW-1185">Reference proteome</keyword>
<feature type="transmembrane region" description="Helical" evidence="2">
    <location>
        <begin position="51"/>
        <end position="69"/>
    </location>
</feature>
<dbReference type="Pfam" id="PF03703">
    <property type="entry name" value="bPH_2"/>
    <property type="match status" value="1"/>
</dbReference>
<feature type="domain" description="YdbS-like PH" evidence="3">
    <location>
        <begin position="71"/>
        <end position="139"/>
    </location>
</feature>
<evidence type="ECO:0000313" key="4">
    <source>
        <dbReference type="EMBL" id="MCU4973983.1"/>
    </source>
</evidence>
<organism evidence="4 5">
    <name type="scientific">Natronoglomus mannanivorans</name>
    <dbReference type="NCBI Taxonomy" id="2979990"/>
    <lineage>
        <taxon>Archaea</taxon>
        <taxon>Methanobacteriati</taxon>
        <taxon>Methanobacteriota</taxon>
        <taxon>Stenosarchaea group</taxon>
        <taxon>Halobacteria</taxon>
        <taxon>Halobacteriales</taxon>
        <taxon>Natrialbaceae</taxon>
        <taxon>Natronoglomus</taxon>
    </lineage>
</organism>
<dbReference type="RefSeq" id="WP_338008262.1">
    <property type="nucleotide sequence ID" value="NZ_JAOPKB010000009.1"/>
</dbReference>
<accession>A0ABT2QGC5</accession>
<proteinExistence type="predicted"/>
<evidence type="ECO:0000313" key="5">
    <source>
        <dbReference type="Proteomes" id="UP001320972"/>
    </source>
</evidence>
<evidence type="ECO:0000256" key="1">
    <source>
        <dbReference type="SAM" id="MobiDB-lite"/>
    </source>
</evidence>
<evidence type="ECO:0000259" key="3">
    <source>
        <dbReference type="Pfam" id="PF03703"/>
    </source>
</evidence>
<gene>
    <name evidence="4" type="ORF">OB955_14715</name>
</gene>
<evidence type="ECO:0000256" key="2">
    <source>
        <dbReference type="SAM" id="Phobius"/>
    </source>
</evidence>
<dbReference type="PANTHER" id="PTHR37938:SF1">
    <property type="entry name" value="BLL0215 PROTEIN"/>
    <property type="match status" value="1"/>
</dbReference>
<sequence length="197" mass="21881">MSESFPWLSLDTDEEVVWSGRPRLHVVGWLAVPALAIPVLLMVVWPSLLSAVIGVTVWAAISYLGYVYVTNIDYVVSTKYVYSKFGILGRSVTQLSLHNIQDTTLSQGIFGTYSNYGTVSFSTAGGEGTTLLFYLIDEPSTVKSTIDRQITKARKGTENREEHSSERNLEDLLSELRATRKAAQRIDQLCEKGGNRL</sequence>
<keyword evidence="2" id="KW-1133">Transmembrane helix</keyword>
<dbReference type="Proteomes" id="UP001320972">
    <property type="component" value="Unassembled WGS sequence"/>
</dbReference>
<dbReference type="InterPro" id="IPR005182">
    <property type="entry name" value="YdbS-like_PH"/>
</dbReference>